<dbReference type="Pfam" id="PF00150">
    <property type="entry name" value="Cellulase"/>
    <property type="match status" value="1"/>
</dbReference>
<evidence type="ECO:0000313" key="9">
    <source>
        <dbReference type="Proteomes" id="UP001595823"/>
    </source>
</evidence>
<organism evidence="8 9">
    <name type="scientific">Salininema proteolyticum</name>
    <dbReference type="NCBI Taxonomy" id="1607685"/>
    <lineage>
        <taxon>Bacteria</taxon>
        <taxon>Bacillati</taxon>
        <taxon>Actinomycetota</taxon>
        <taxon>Actinomycetes</taxon>
        <taxon>Glycomycetales</taxon>
        <taxon>Glycomycetaceae</taxon>
        <taxon>Salininema</taxon>
    </lineage>
</organism>
<keyword evidence="5" id="KW-0812">Transmembrane</keyword>
<evidence type="ECO:0000259" key="7">
    <source>
        <dbReference type="Pfam" id="PF18564"/>
    </source>
</evidence>
<keyword evidence="3 4" id="KW-0326">Glycosidase</keyword>
<evidence type="ECO:0000313" key="8">
    <source>
        <dbReference type="EMBL" id="MFC4336601.1"/>
    </source>
</evidence>
<dbReference type="Gene3D" id="3.20.20.80">
    <property type="entry name" value="Glycosidases"/>
    <property type="match status" value="1"/>
</dbReference>
<sequence length="479" mass="52640">MSGPFGRNRVVLCTVMVMVGTLIAGFAGALTRGPAPEVSPRLLTDSEGRTLFLRGFNTASSAKNPTGLADLTEEDVAREYSDMGTNFVRLLLQWQAVEPEPGEIDQDYLDEVEKRVGWYEKRGYHVMLDMHQDLYSTYTSSEHVAGNGAPEWATQNDRLPVAEDLDMWELYYLEPGVIRSFDNFWGTSDNDLDLMDHYAKSWGAVAERFADNEAVLAYDLMNEPWGGTLQAAEFERGPLAEFYRRSIAEIRQSDSDTWLFVEPQAVGVNWGMTSALPAFDDPRDGEDRIGFAPHLYPLPMDLGKSYASAKEEVDDALATWEDSVLRTAERLDAPVILGEFGLDATAPGALDYVDAVIDMTERTGMGYAYWSNDPGSWGPYNGDGEPQPLADTLNRAYPRAVAGEPLSISTTDIHLTLSYRTDPQVTAPTEIYLPESFGAGGGSVSCGADCETNWDAERRVLSVTQAPESGVAAVEVRAA</sequence>
<dbReference type="InterPro" id="IPR052066">
    <property type="entry name" value="Glycosphingolipid_Hydrolases"/>
</dbReference>
<dbReference type="PANTHER" id="PTHR31308">
    <property type="match status" value="1"/>
</dbReference>
<reference evidence="9" key="1">
    <citation type="journal article" date="2019" name="Int. J. Syst. Evol. Microbiol.">
        <title>The Global Catalogue of Microorganisms (GCM) 10K type strain sequencing project: providing services to taxonomists for standard genome sequencing and annotation.</title>
        <authorList>
            <consortium name="The Broad Institute Genomics Platform"/>
            <consortium name="The Broad Institute Genome Sequencing Center for Infectious Disease"/>
            <person name="Wu L."/>
            <person name="Ma J."/>
        </authorList>
    </citation>
    <scope>NUCLEOTIDE SEQUENCE [LARGE SCALE GENOMIC DNA]</scope>
    <source>
        <strain evidence="9">IBRC-M 10908</strain>
    </source>
</reference>
<feature type="domain" description="Glycoside hydrolase family 5" evidence="6">
    <location>
        <begin position="46"/>
        <end position="374"/>
    </location>
</feature>
<comment type="similarity">
    <text evidence="1 4">Belongs to the glycosyl hydrolase 5 (cellulase A) family.</text>
</comment>
<dbReference type="Gene3D" id="2.60.40.1180">
    <property type="entry name" value="Golgi alpha-mannosidase II"/>
    <property type="match status" value="1"/>
</dbReference>
<dbReference type="RefSeq" id="WP_380622698.1">
    <property type="nucleotide sequence ID" value="NZ_JBHSDK010000021.1"/>
</dbReference>
<accession>A0ABV8U0H8</accession>
<dbReference type="InterPro" id="IPR017853">
    <property type="entry name" value="GH"/>
</dbReference>
<dbReference type="InterPro" id="IPR013780">
    <property type="entry name" value="Glyco_hydro_b"/>
</dbReference>
<dbReference type="Pfam" id="PF18564">
    <property type="entry name" value="Glyco_hydro_5_C"/>
    <property type="match status" value="1"/>
</dbReference>
<feature type="transmembrane region" description="Helical" evidence="5">
    <location>
        <begin position="12"/>
        <end position="31"/>
    </location>
</feature>
<comment type="caution">
    <text evidence="8">The sequence shown here is derived from an EMBL/GenBank/DDBJ whole genome shotgun (WGS) entry which is preliminary data.</text>
</comment>
<evidence type="ECO:0000256" key="1">
    <source>
        <dbReference type="ARBA" id="ARBA00005641"/>
    </source>
</evidence>
<dbReference type="PANTHER" id="PTHR31308:SF3">
    <property type="entry name" value="ENDOGLYCOCERAMIDASE"/>
    <property type="match status" value="1"/>
</dbReference>
<name>A0ABV8U0H8_9ACTN</name>
<evidence type="ECO:0000259" key="6">
    <source>
        <dbReference type="Pfam" id="PF00150"/>
    </source>
</evidence>
<evidence type="ECO:0000256" key="2">
    <source>
        <dbReference type="ARBA" id="ARBA00022801"/>
    </source>
</evidence>
<dbReference type="Proteomes" id="UP001595823">
    <property type="component" value="Unassembled WGS sequence"/>
</dbReference>
<keyword evidence="9" id="KW-1185">Reference proteome</keyword>
<feature type="domain" description="Glycoside hydrolase family 5 C-terminal" evidence="7">
    <location>
        <begin position="395"/>
        <end position="472"/>
    </location>
</feature>
<keyword evidence="2 4" id="KW-0378">Hydrolase</keyword>
<proteinExistence type="inferred from homology"/>
<keyword evidence="5" id="KW-0472">Membrane</keyword>
<protein>
    <submittedName>
        <fullName evidence="8">Cellulase family glycosylhydrolase</fullName>
    </submittedName>
</protein>
<keyword evidence="5" id="KW-1133">Transmembrane helix</keyword>
<evidence type="ECO:0000256" key="5">
    <source>
        <dbReference type="SAM" id="Phobius"/>
    </source>
</evidence>
<evidence type="ECO:0000256" key="3">
    <source>
        <dbReference type="ARBA" id="ARBA00023295"/>
    </source>
</evidence>
<dbReference type="InterPro" id="IPR001547">
    <property type="entry name" value="Glyco_hydro_5"/>
</dbReference>
<dbReference type="EMBL" id="JBHSDK010000021">
    <property type="protein sequence ID" value="MFC4336601.1"/>
    <property type="molecule type" value="Genomic_DNA"/>
</dbReference>
<dbReference type="SUPFAM" id="SSF51445">
    <property type="entry name" value="(Trans)glycosidases"/>
    <property type="match status" value="1"/>
</dbReference>
<dbReference type="InterPro" id="IPR041036">
    <property type="entry name" value="GH5_C"/>
</dbReference>
<evidence type="ECO:0000256" key="4">
    <source>
        <dbReference type="RuleBase" id="RU361153"/>
    </source>
</evidence>
<gene>
    <name evidence="8" type="ORF">ACFPET_15465</name>
</gene>